<gene>
    <name evidence="3" type="ORF">Vbra_11322</name>
</gene>
<accession>A0A0G4EE48</accession>
<dbReference type="Proteomes" id="UP000041254">
    <property type="component" value="Unassembled WGS sequence"/>
</dbReference>
<dbReference type="AlphaFoldDB" id="A0A0G4EE48"/>
<dbReference type="EMBL" id="CDMY01000179">
    <property type="protein sequence ID" value="CEL93614.1"/>
    <property type="molecule type" value="Genomic_DNA"/>
</dbReference>
<feature type="chain" id="PRO_5005187200" description="Endoplasmic reticulum transmembrane protein" evidence="2">
    <location>
        <begin position="24"/>
        <end position="236"/>
    </location>
</feature>
<dbReference type="InParanoid" id="A0A0G4EE48"/>
<organism evidence="3 4">
    <name type="scientific">Vitrella brassicaformis (strain CCMP3155)</name>
    <dbReference type="NCBI Taxonomy" id="1169540"/>
    <lineage>
        <taxon>Eukaryota</taxon>
        <taxon>Sar</taxon>
        <taxon>Alveolata</taxon>
        <taxon>Colpodellida</taxon>
        <taxon>Vitrellaceae</taxon>
        <taxon>Vitrella</taxon>
    </lineage>
</organism>
<protein>
    <recommendedName>
        <fullName evidence="5">Endoplasmic reticulum transmembrane protein</fullName>
    </recommendedName>
</protein>
<dbReference type="PhylomeDB" id="A0A0G4EE48"/>
<feature type="region of interest" description="Disordered" evidence="1">
    <location>
        <begin position="212"/>
        <end position="236"/>
    </location>
</feature>
<evidence type="ECO:0000256" key="1">
    <source>
        <dbReference type="SAM" id="MobiDB-lite"/>
    </source>
</evidence>
<keyword evidence="2" id="KW-0732">Signal</keyword>
<feature type="compositionally biased region" description="Low complexity" evidence="1">
    <location>
        <begin position="217"/>
        <end position="227"/>
    </location>
</feature>
<feature type="signal peptide" evidence="2">
    <location>
        <begin position="1"/>
        <end position="23"/>
    </location>
</feature>
<proteinExistence type="predicted"/>
<dbReference type="VEuPathDB" id="CryptoDB:Vbra_11322"/>
<name>A0A0G4EE48_VITBC</name>
<reference evidence="3 4" key="1">
    <citation type="submission" date="2014-11" db="EMBL/GenBank/DDBJ databases">
        <authorList>
            <person name="Zhu J."/>
            <person name="Qi W."/>
            <person name="Song R."/>
        </authorList>
    </citation>
    <scope>NUCLEOTIDE SEQUENCE [LARGE SCALE GENOMIC DNA]</scope>
</reference>
<evidence type="ECO:0008006" key="5">
    <source>
        <dbReference type="Google" id="ProtNLM"/>
    </source>
</evidence>
<sequence length="236" mass="25675">MCLFPYAVFAALLLAAAAASASAKLASFLTAAAHECAIGREPSGRLLRVRQTRHPLQATSHDESAVAPFTPPFTHLEAATERLAGEVGPPPTDEELLQWVADGEAALAEFMEGRPPGAPPDENLKSALTRLYVLMLSMCRQKDLDVSYRPKVYDYALADLADSGELSQLLADVGQLDHKAKWRVHDDEQLRKRLDKAEAELASFRCEVNELKKRLQASEPPSTAASSPRDDQINGG</sequence>
<evidence type="ECO:0000313" key="4">
    <source>
        <dbReference type="Proteomes" id="UP000041254"/>
    </source>
</evidence>
<keyword evidence="4" id="KW-1185">Reference proteome</keyword>
<evidence type="ECO:0000313" key="3">
    <source>
        <dbReference type="EMBL" id="CEL93614.1"/>
    </source>
</evidence>
<evidence type="ECO:0000256" key="2">
    <source>
        <dbReference type="SAM" id="SignalP"/>
    </source>
</evidence>